<feature type="transmembrane region" description="Helical" evidence="1">
    <location>
        <begin position="6"/>
        <end position="25"/>
    </location>
</feature>
<organism evidence="2 3">
    <name type="scientific">Roseofilum capinflatum BLCC-M114</name>
    <dbReference type="NCBI Taxonomy" id="3022440"/>
    <lineage>
        <taxon>Bacteria</taxon>
        <taxon>Bacillati</taxon>
        <taxon>Cyanobacteriota</taxon>
        <taxon>Cyanophyceae</taxon>
        <taxon>Desertifilales</taxon>
        <taxon>Desertifilaceae</taxon>
        <taxon>Roseofilum</taxon>
        <taxon>Roseofilum capinflatum</taxon>
    </lineage>
</organism>
<keyword evidence="3" id="KW-1185">Reference proteome</keyword>
<dbReference type="Proteomes" id="UP001235849">
    <property type="component" value="Unassembled WGS sequence"/>
</dbReference>
<accession>A0ABT7B6K5</accession>
<reference evidence="2 3" key="1">
    <citation type="submission" date="2023-01" db="EMBL/GenBank/DDBJ databases">
        <title>Novel diversity within Roseofilum (Cyanobacteria; Desertifilaceae) from marine benthic mats with descriptions of four novel species.</title>
        <authorList>
            <person name="Wang Y."/>
            <person name="Berthold D.E."/>
            <person name="Hu J."/>
            <person name="Lefler F.W."/>
            <person name="Laughinghouse H.D. IV."/>
        </authorList>
    </citation>
    <scope>NUCLEOTIDE SEQUENCE [LARGE SCALE GENOMIC DNA]</scope>
    <source>
        <strain evidence="2 3">BLCC-M114</strain>
    </source>
</reference>
<evidence type="ECO:0000313" key="2">
    <source>
        <dbReference type="EMBL" id="MDJ1174244.1"/>
    </source>
</evidence>
<gene>
    <name evidence="2" type="ORF">PMG25_09075</name>
</gene>
<dbReference type="EMBL" id="JAQOSO010000047">
    <property type="protein sequence ID" value="MDJ1174244.1"/>
    <property type="molecule type" value="Genomic_DNA"/>
</dbReference>
<keyword evidence="1" id="KW-1133">Transmembrane helix</keyword>
<protein>
    <submittedName>
        <fullName evidence="2">Uncharacterized protein</fullName>
    </submittedName>
</protein>
<evidence type="ECO:0000313" key="3">
    <source>
        <dbReference type="Proteomes" id="UP001235849"/>
    </source>
</evidence>
<name>A0ABT7B6K5_9CYAN</name>
<evidence type="ECO:0000256" key="1">
    <source>
        <dbReference type="SAM" id="Phobius"/>
    </source>
</evidence>
<dbReference type="RefSeq" id="WP_283766575.1">
    <property type="nucleotide sequence ID" value="NZ_JAQOSO010000047.1"/>
</dbReference>
<comment type="caution">
    <text evidence="2">The sequence shown here is derived from an EMBL/GenBank/DDBJ whole genome shotgun (WGS) entry which is preliminary data.</text>
</comment>
<keyword evidence="1" id="KW-0472">Membrane</keyword>
<sequence>MIEFNGLIFGLFLWIAYSWVLLHLFSPRAPFAPQNLAYDHGGTTITVECTVAAVSDSFKFRDYGSVKGNRYLRSRMT</sequence>
<keyword evidence="1" id="KW-0812">Transmembrane</keyword>
<proteinExistence type="predicted"/>